<evidence type="ECO:0000256" key="3">
    <source>
        <dbReference type="ARBA" id="ARBA00022475"/>
    </source>
</evidence>
<evidence type="ECO:0000256" key="4">
    <source>
        <dbReference type="ARBA" id="ARBA00022692"/>
    </source>
</evidence>
<keyword evidence="2" id="KW-0813">Transport</keyword>
<proteinExistence type="predicted"/>
<keyword evidence="11" id="KW-0614">Plasmid</keyword>
<evidence type="ECO:0008006" key="12">
    <source>
        <dbReference type="Google" id="ProtNLM"/>
    </source>
</evidence>
<dbReference type="SUPFAM" id="SSF90123">
    <property type="entry name" value="ABC transporter transmembrane region"/>
    <property type="match status" value="1"/>
</dbReference>
<dbReference type="PANTHER" id="PTHR24221">
    <property type="entry name" value="ATP-BINDING CASSETTE SUB-FAMILY B"/>
    <property type="match status" value="1"/>
</dbReference>
<keyword evidence="8" id="KW-0472">Membrane</keyword>
<evidence type="ECO:0000256" key="2">
    <source>
        <dbReference type="ARBA" id="ARBA00022448"/>
    </source>
</evidence>
<dbReference type="Gene3D" id="3.40.50.300">
    <property type="entry name" value="P-loop containing nucleotide triphosphate hydrolases"/>
    <property type="match status" value="1"/>
</dbReference>
<dbReference type="GO" id="GO:0005886">
    <property type="term" value="C:plasma membrane"/>
    <property type="evidence" value="ECO:0007669"/>
    <property type="project" value="UniProtKB-SubCell"/>
</dbReference>
<evidence type="ECO:0000256" key="5">
    <source>
        <dbReference type="ARBA" id="ARBA00022741"/>
    </source>
</evidence>
<dbReference type="InterPro" id="IPR003439">
    <property type="entry name" value="ABC_transporter-like_ATP-bd"/>
</dbReference>
<dbReference type="PROSITE" id="PS50929">
    <property type="entry name" value="ABC_TM1F"/>
    <property type="match status" value="1"/>
</dbReference>
<dbReference type="InterPro" id="IPR017871">
    <property type="entry name" value="ABC_transporter-like_CS"/>
</dbReference>
<dbReference type="Pfam" id="PF00005">
    <property type="entry name" value="ABC_tran"/>
    <property type="match status" value="1"/>
</dbReference>
<evidence type="ECO:0000259" key="10">
    <source>
        <dbReference type="PROSITE" id="PS50929"/>
    </source>
</evidence>
<keyword evidence="6" id="KW-0067">ATP-binding</keyword>
<keyword evidence="7" id="KW-1133">Transmembrane helix</keyword>
<dbReference type="InterPro" id="IPR039421">
    <property type="entry name" value="Type_1_exporter"/>
</dbReference>
<keyword evidence="4" id="KW-0812">Transmembrane</keyword>
<dbReference type="Pfam" id="PF00664">
    <property type="entry name" value="ABC_membrane"/>
    <property type="match status" value="1"/>
</dbReference>
<dbReference type="PANTHER" id="PTHR24221:SF606">
    <property type="entry name" value="COLICIN V SECRETION-PROCESSING ATP-BINDING PROTEIN"/>
    <property type="match status" value="1"/>
</dbReference>
<dbReference type="InterPro" id="IPR036640">
    <property type="entry name" value="ABC1_TM_sf"/>
</dbReference>
<dbReference type="PROSITE" id="PS00211">
    <property type="entry name" value="ABC_TRANSPORTER_1"/>
    <property type="match status" value="1"/>
</dbReference>
<dbReference type="PROSITE" id="PS50893">
    <property type="entry name" value="ABC_TRANSPORTER_2"/>
    <property type="match status" value="1"/>
</dbReference>
<evidence type="ECO:0000256" key="1">
    <source>
        <dbReference type="ARBA" id="ARBA00004651"/>
    </source>
</evidence>
<organism evidence="11">
    <name type="scientific">Photobacterium damselae subsp. damselae</name>
    <name type="common">Listonella damsela</name>
    <dbReference type="NCBI Taxonomy" id="85581"/>
    <lineage>
        <taxon>Bacteria</taxon>
        <taxon>Pseudomonadati</taxon>
        <taxon>Pseudomonadota</taxon>
        <taxon>Gammaproteobacteria</taxon>
        <taxon>Vibrionales</taxon>
        <taxon>Vibrionaceae</taxon>
        <taxon>Photobacterium</taxon>
    </lineage>
</organism>
<evidence type="ECO:0000256" key="6">
    <source>
        <dbReference type="ARBA" id="ARBA00022840"/>
    </source>
</evidence>
<geneLocation type="plasmid" evidence="11">
    <name>pPHDD1</name>
</geneLocation>
<dbReference type="Gene3D" id="1.20.1560.10">
    <property type="entry name" value="ABC transporter type 1, transmembrane domain"/>
    <property type="match status" value="1"/>
</dbReference>
<sequence length="379" mass="43138">MLFSFIYIFVKTITYSQYMQISKDYLIKDAICKSNFMESLHGISTLKMQNMIEQRISNWIDLRVDSINSKIKQTKINIILNSANSLIYSIEQIIILWLGISLILNDNITIGMFVAFGLFREQFSQRITSLVNNLFKLCMIHIHNERVSDISLQKKNIELKSKYNLKSEINLSIEMKNINYRYDNNSEYILSNINLNILNGECVAIVGKSGSGKTTLLKLMSGLLEPTNGEILINNIEMKHIGINNYLELIGGVMQDDKLFSGSIKQNICGFSSETNTDLMIESAIMSNIHNFIISLPMGYETLIGELGEGLSGGQKQRIFIARALYKRPKILFMDEATSALDINNEKYINESIKNSNITRIIIAHRESTIRSADRIITI</sequence>
<dbReference type="InterPro" id="IPR003593">
    <property type="entry name" value="AAA+_ATPase"/>
</dbReference>
<feature type="domain" description="ABC transporter" evidence="9">
    <location>
        <begin position="173"/>
        <end position="379"/>
    </location>
</feature>
<dbReference type="FunFam" id="3.40.50.300:FF:000299">
    <property type="entry name" value="ABC transporter ATP-binding protein/permease"/>
    <property type="match status" value="1"/>
</dbReference>
<evidence type="ECO:0000256" key="8">
    <source>
        <dbReference type="ARBA" id="ARBA00023136"/>
    </source>
</evidence>
<dbReference type="GO" id="GO:0034040">
    <property type="term" value="F:ATPase-coupled lipid transmembrane transporter activity"/>
    <property type="evidence" value="ECO:0007669"/>
    <property type="project" value="TreeGrafter"/>
</dbReference>
<dbReference type="GO" id="GO:0005524">
    <property type="term" value="F:ATP binding"/>
    <property type="evidence" value="ECO:0007669"/>
    <property type="project" value="UniProtKB-KW"/>
</dbReference>
<reference evidence="11" key="1">
    <citation type="submission" date="2009-11" db="EMBL/GenBank/DDBJ databases">
        <title>Identification of virulence genes in Photobacterium damselae subsp. damselae by Supression Subtractive hybridization: damselysin toxin is encoded on a large conjugative plasmid.</title>
        <authorList>
            <person name="Rivas A.J."/>
            <person name="Lemos M.L."/>
            <person name="Osorio C.R."/>
        </authorList>
    </citation>
    <scope>NUCLEOTIDE SEQUENCE [LARGE SCALE GENOMIC DNA]</scope>
    <source>
        <strain evidence="11">RM71</strain>
        <plasmid evidence="11">pPHDD1</plasmid>
    </source>
</reference>
<dbReference type="SMART" id="SM00382">
    <property type="entry name" value="AAA"/>
    <property type="match status" value="1"/>
</dbReference>
<comment type="subcellular location">
    <subcellularLocation>
        <location evidence="1">Cell membrane</location>
        <topology evidence="1">Multi-pass membrane protein</topology>
    </subcellularLocation>
</comment>
<dbReference type="EMBL" id="FN597600">
    <property type="protein sequence ID" value="CBX86775.1"/>
    <property type="molecule type" value="Genomic_DNA"/>
</dbReference>
<protein>
    <recommendedName>
        <fullName evidence="12">RTX-I toxin determinant B</fullName>
    </recommendedName>
</protein>
<evidence type="ECO:0000256" key="7">
    <source>
        <dbReference type="ARBA" id="ARBA00022989"/>
    </source>
</evidence>
<dbReference type="AlphaFoldDB" id="E4WL57"/>
<evidence type="ECO:0000259" key="9">
    <source>
        <dbReference type="PROSITE" id="PS50893"/>
    </source>
</evidence>
<dbReference type="GO" id="GO:0016887">
    <property type="term" value="F:ATP hydrolysis activity"/>
    <property type="evidence" value="ECO:0007669"/>
    <property type="project" value="InterPro"/>
</dbReference>
<evidence type="ECO:0000313" key="11">
    <source>
        <dbReference type="EMBL" id="CBX86775.1"/>
    </source>
</evidence>
<dbReference type="InterPro" id="IPR011527">
    <property type="entry name" value="ABC1_TM_dom"/>
</dbReference>
<name>E4WL57_PHODD</name>
<gene>
    <name evidence="11" type="primary">orf6</name>
</gene>
<accession>E4WL57</accession>
<feature type="domain" description="ABC transmembrane type-1" evidence="10">
    <location>
        <begin position="1"/>
        <end position="134"/>
    </location>
</feature>
<dbReference type="InterPro" id="IPR027417">
    <property type="entry name" value="P-loop_NTPase"/>
</dbReference>
<dbReference type="SUPFAM" id="SSF52540">
    <property type="entry name" value="P-loop containing nucleoside triphosphate hydrolases"/>
    <property type="match status" value="1"/>
</dbReference>
<keyword evidence="3" id="KW-1003">Cell membrane</keyword>
<keyword evidence="5" id="KW-0547">Nucleotide-binding</keyword>
<dbReference type="GO" id="GO:0140359">
    <property type="term" value="F:ABC-type transporter activity"/>
    <property type="evidence" value="ECO:0007669"/>
    <property type="project" value="InterPro"/>
</dbReference>